<evidence type="ECO:0000313" key="2">
    <source>
        <dbReference type="EMBL" id="EJK73974.1"/>
    </source>
</evidence>
<accession>K0TA40</accession>
<feature type="region of interest" description="Disordered" evidence="1">
    <location>
        <begin position="303"/>
        <end position="340"/>
    </location>
</feature>
<dbReference type="EMBL" id="AGNL01004057">
    <property type="protein sequence ID" value="EJK73974.1"/>
    <property type="molecule type" value="Genomic_DNA"/>
</dbReference>
<dbReference type="AlphaFoldDB" id="K0TA40"/>
<feature type="region of interest" description="Disordered" evidence="1">
    <location>
        <begin position="48"/>
        <end position="105"/>
    </location>
</feature>
<gene>
    <name evidence="2" type="ORF">THAOC_04376</name>
</gene>
<dbReference type="Proteomes" id="UP000266841">
    <property type="component" value="Unassembled WGS sequence"/>
</dbReference>
<keyword evidence="3" id="KW-1185">Reference proteome</keyword>
<evidence type="ECO:0000313" key="3">
    <source>
        <dbReference type="Proteomes" id="UP000266841"/>
    </source>
</evidence>
<feature type="compositionally biased region" description="Acidic residues" evidence="1">
    <location>
        <begin position="303"/>
        <end position="317"/>
    </location>
</feature>
<sequence length="340" mass="37292">MIEVRGQTGKQFLESGVMRVESSVSKLGDSPAAKQMWEAMKKHWRQVGRDEADVGGGKRRRLADGVDSRNAKGAAVVRDAIDPSSTSDGGGVAGTRPAPSSIAPSGLDGVFDASLAMLRRHRAGHGDLLFAEGSRDRSLEEFCGESPRLCVLLALLTLDHAVDSEEEPSAQVRYARMHPGRSWISLSRERVEALDGLGFVWAQVYFHDELHDPSDNRARGRVFGSIVHHLLKNNGYLFGGKTLNIARHIELELYETMSDIKTYSDHATLSSRIEAARSHLTEEHNSQQQELWKNSSKCCLVEDSDEGWQTSSDDEPIDLACETPPPTPPGDDWSSASAES</sequence>
<evidence type="ECO:0000256" key="1">
    <source>
        <dbReference type="SAM" id="MobiDB-lite"/>
    </source>
</evidence>
<protein>
    <submittedName>
        <fullName evidence="2">Uncharacterized protein</fullName>
    </submittedName>
</protein>
<proteinExistence type="predicted"/>
<reference evidence="2 3" key="1">
    <citation type="journal article" date="2012" name="Genome Biol.">
        <title>Genome and low-iron response of an oceanic diatom adapted to chronic iron limitation.</title>
        <authorList>
            <person name="Lommer M."/>
            <person name="Specht M."/>
            <person name="Roy A.S."/>
            <person name="Kraemer L."/>
            <person name="Andreson R."/>
            <person name="Gutowska M.A."/>
            <person name="Wolf J."/>
            <person name="Bergner S.V."/>
            <person name="Schilhabel M.B."/>
            <person name="Klostermeier U.C."/>
            <person name="Beiko R.G."/>
            <person name="Rosenstiel P."/>
            <person name="Hippler M."/>
            <person name="Laroche J."/>
        </authorList>
    </citation>
    <scope>NUCLEOTIDE SEQUENCE [LARGE SCALE GENOMIC DNA]</scope>
    <source>
        <strain evidence="2 3">CCMP1005</strain>
    </source>
</reference>
<name>K0TA40_THAOC</name>
<organism evidence="2 3">
    <name type="scientific">Thalassiosira oceanica</name>
    <name type="common">Marine diatom</name>
    <dbReference type="NCBI Taxonomy" id="159749"/>
    <lineage>
        <taxon>Eukaryota</taxon>
        <taxon>Sar</taxon>
        <taxon>Stramenopiles</taxon>
        <taxon>Ochrophyta</taxon>
        <taxon>Bacillariophyta</taxon>
        <taxon>Coscinodiscophyceae</taxon>
        <taxon>Thalassiosirophycidae</taxon>
        <taxon>Thalassiosirales</taxon>
        <taxon>Thalassiosiraceae</taxon>
        <taxon>Thalassiosira</taxon>
    </lineage>
</organism>
<comment type="caution">
    <text evidence="2">The sequence shown here is derived from an EMBL/GenBank/DDBJ whole genome shotgun (WGS) entry which is preliminary data.</text>
</comment>